<keyword evidence="2 5" id="KW-0812">Transmembrane</keyword>
<evidence type="ECO:0000256" key="2">
    <source>
        <dbReference type="ARBA" id="ARBA00022692"/>
    </source>
</evidence>
<dbReference type="Gene3D" id="1.20.58.390">
    <property type="entry name" value="Neurotransmitter-gated ion-channel transmembrane domain"/>
    <property type="match status" value="3"/>
</dbReference>
<dbReference type="Proteomes" id="UP000005239">
    <property type="component" value="Unassembled WGS sequence"/>
</dbReference>
<proteinExistence type="predicted"/>
<dbReference type="GO" id="GO:0004888">
    <property type="term" value="F:transmembrane signaling receptor activity"/>
    <property type="evidence" value="ECO:0007669"/>
    <property type="project" value="InterPro"/>
</dbReference>
<evidence type="ECO:0000313" key="7">
    <source>
        <dbReference type="EnsemblMetazoa" id="PPA18452.1"/>
    </source>
</evidence>
<reference evidence="7" key="2">
    <citation type="submission" date="2022-06" db="UniProtKB">
        <authorList>
            <consortium name="EnsemblMetazoa"/>
        </authorList>
    </citation>
    <scope>IDENTIFICATION</scope>
    <source>
        <strain evidence="7">PS312</strain>
    </source>
</reference>
<evidence type="ECO:0000256" key="3">
    <source>
        <dbReference type="ARBA" id="ARBA00022989"/>
    </source>
</evidence>
<dbReference type="GO" id="GO:0005886">
    <property type="term" value="C:plasma membrane"/>
    <property type="evidence" value="ECO:0000318"/>
    <property type="project" value="GO_Central"/>
</dbReference>
<feature type="transmembrane region" description="Helical" evidence="5">
    <location>
        <begin position="1030"/>
        <end position="1053"/>
    </location>
</feature>
<keyword evidence="8" id="KW-1185">Reference proteome</keyword>
<evidence type="ECO:0000256" key="4">
    <source>
        <dbReference type="ARBA" id="ARBA00023136"/>
    </source>
</evidence>
<gene>
    <name evidence="7" type="primary">WBGene00108006</name>
</gene>
<sequence>MLAATSISLRYGVAGTIASLSLLLLLSALILINIVPALFLTFESQQILHLKRHSLQSTSKIAMVSRFFVLLISMNFHHAIGGSEDIFLLNNHKLLGTLMEGYDSGLSPFNTHSTRYNGSLVDEPGATIISQLNFVRLIRVEEREQQIYTVLVIVTKWLDPRLKWDPADFGGIDHIYVQADHIWHPEVAACDSSAYTPVLPDHAVFVKVNHTGHVVADRAYAVTYICEFDIDYFPFDKQSCDFCFFLPIYKPSELMLVGTFSDDLMVFDTPEWQLGDFSVHVQYKDKYELLTYNISMTRRAEFWVKMIIAPSFLIGCLILVGLLISVGEDAKSNAKFTNTIVVFQRPKIVEEADMNAINGEKRTVSSSIRRMLRRTFDWLQSYYNFHYSNNYPVPREMSPYNGHGRQVFSKSHFKYVSGILNDTYPLTPVTIALQYARLIRVLEPELQHQNLVGVLLTWQDPRLRWNSDQYGGIDHIYVNRFSVWMPEFYPCESSQASVVSSDQSLTIDLNSTGFMSTFIVFSTFCCEFQFSCEFDGYRFPFDIQNCYYCFVMFNYNSRDELRFNAKYSAKPCIYDTSEWSLKLHGIDYLDSIDTDFNMGVLYYNISLTRRPQFYVGLVITPAFLIGSLIIIGLFFGRGGDIINNAVGLGLTTMMSMMVIVGILANAVAKSQYIPVLGWYIIAEIVIITLAVFAVLSSEMLCRVCSSMVHAACKESKNGNCFDSIRCSIRTALLERGKQSNIWLFTLFFVAHTINIVVLFRRAERGMLFILLLLFPLTSSSNSSTTTPSQLLFQDLNTKLYNDLFTNYRREMSPFNGHGMPNDSYPHTAVTIALQYARLIRVLEPELQHQNLIGVLLNWQDPRLRWDPTKYGGIDHIYVNRFTVWMPDSQATLVSSEQTLTIGLNSSGFMDTFVIYSTYYSCEFDVYKFPFDKQDCYYCFIMFNYNAQNELRFNAKIAPRAYIYDTSEWSLKLGAIDYQDSVDPDFNMGLLYYNITLTRRPQFWVGLVITPTFVIGSLIIIGLFFGRGEDIINNAVGLGLTTMMSMMVIVGILADAFAKSQHIPILGWYLIAEIIIITLAVLALMSSHMLCNFCSTLVTAACRESAESRYSTKTGNFINSLKIYIREALLERGKHSNVWIFSVFFLAHTINLIILFCMSLQRLSPIRSRNVIVRLEPELQHHNLVGMNWRDPRLEWNCSDYGGIDHIFVNRFTVWMPEVYPCESSEALHTANEQNIVIRLNSTGHLSTFLLYSAHFSCEFDVRRFPFDKQYCYYCFIFVYYDPNDELAFKMKIGETAYTYDTSEWSLGVYNTTYMEYIDPATFNMGLLYYSITLTRRPQFWIGLVITPTFLIGSLIIIGLFFGKAKDVINNGIGLGLVTMMSMMVIVGILAEAIAKSQFIPILGWYIIAEIVIIIYFGRVCSSFIGGKWERGEEGDRRLLFPPNSGTIHSRLEDIRNVLCKITSSVVNTLCRESKKSDSRTRKEWLLENGKYSNLFLFFIFFLVHINIKRLLTLDLHSYWEVFYVDFIILIVSFAISIPFGWILDWFGVGDPFVHFLDKHIEKPMETNIIKIITPNGLSDETYYMITTILIYVIEMVLIHIILCECYRLKKKTRKLEINPSADEKCDLTLPLYTKKNSSKKEEKVSICTRFWKELARLIRLDLNSCWEVFYLDIIFFTSAIIVSVPFALIVEYFRLEKIFIPVEFIENSLEASIVRPITAAGLDGRTYEQITLILMIICEIALFHVMATLFYLCTRRKVLKTGKDVKKNGGRFSRTRVSPTEEKKERPLKTIYESVYTISSSSLYPIGSMEKLIDKAAFP</sequence>
<dbReference type="PROSITE" id="PS00236">
    <property type="entry name" value="NEUROTR_ION_CHANNEL"/>
    <property type="match status" value="3"/>
</dbReference>
<dbReference type="GO" id="GO:0007268">
    <property type="term" value="P:chemical synaptic transmission"/>
    <property type="evidence" value="ECO:0000318"/>
    <property type="project" value="GO_Central"/>
</dbReference>
<dbReference type="GO" id="GO:0005231">
    <property type="term" value="F:excitatory extracellular ligand-gated monoatomic ion channel activity"/>
    <property type="evidence" value="ECO:0000318"/>
    <property type="project" value="GO_Central"/>
</dbReference>
<feature type="transmembrane region" description="Helical" evidence="5">
    <location>
        <begin position="741"/>
        <end position="759"/>
    </location>
</feature>
<dbReference type="Pfam" id="PF02931">
    <property type="entry name" value="Neur_chan_LBD"/>
    <property type="match status" value="4"/>
</dbReference>
<keyword evidence="3 5" id="KW-1133">Transmembrane helix</keyword>
<dbReference type="GO" id="GO:0045202">
    <property type="term" value="C:synapse"/>
    <property type="evidence" value="ECO:0000318"/>
    <property type="project" value="GO_Central"/>
</dbReference>
<feature type="transmembrane region" description="Helical" evidence="5">
    <location>
        <begin position="1668"/>
        <end position="1690"/>
    </location>
</feature>
<feature type="transmembrane region" description="Helical" evidence="5">
    <location>
        <begin position="1491"/>
        <end position="1511"/>
    </location>
</feature>
<feature type="transmembrane region" description="Helical" evidence="5">
    <location>
        <begin position="20"/>
        <end position="40"/>
    </location>
</feature>
<dbReference type="Gene3D" id="2.70.170.10">
    <property type="entry name" value="Neurotransmitter-gated ion-channel ligand-binding domain"/>
    <property type="match status" value="4"/>
</dbReference>
<organism evidence="7 8">
    <name type="scientific">Pristionchus pacificus</name>
    <name type="common">Parasitic nematode worm</name>
    <dbReference type="NCBI Taxonomy" id="54126"/>
    <lineage>
        <taxon>Eukaryota</taxon>
        <taxon>Metazoa</taxon>
        <taxon>Ecdysozoa</taxon>
        <taxon>Nematoda</taxon>
        <taxon>Chromadorea</taxon>
        <taxon>Rhabditida</taxon>
        <taxon>Rhabditina</taxon>
        <taxon>Diplogasteromorpha</taxon>
        <taxon>Diplogasteroidea</taxon>
        <taxon>Neodiplogasteridae</taxon>
        <taxon>Pristionchus</taxon>
    </lineage>
</organism>
<dbReference type="PANTHER" id="PTHR18945">
    <property type="entry name" value="NEUROTRANSMITTER GATED ION CHANNEL"/>
    <property type="match status" value="1"/>
</dbReference>
<feature type="transmembrane region" description="Helical" evidence="5">
    <location>
        <begin position="676"/>
        <end position="695"/>
    </location>
</feature>
<dbReference type="FunFam" id="2.70.170.10:FF:000176">
    <property type="entry name" value="Uncharacterized protein"/>
    <property type="match status" value="1"/>
</dbReference>
<dbReference type="GO" id="GO:0098794">
    <property type="term" value="C:postsynapse"/>
    <property type="evidence" value="ECO:0007669"/>
    <property type="project" value="GOC"/>
</dbReference>
<feature type="transmembrane region" description="Helical" evidence="5">
    <location>
        <begin position="1582"/>
        <end position="1603"/>
    </location>
</feature>
<reference evidence="8" key="1">
    <citation type="journal article" date="2008" name="Nat. Genet.">
        <title>The Pristionchus pacificus genome provides a unique perspective on nematode lifestyle and parasitism.</title>
        <authorList>
            <person name="Dieterich C."/>
            <person name="Clifton S.W."/>
            <person name="Schuster L.N."/>
            <person name="Chinwalla A."/>
            <person name="Delehaunty K."/>
            <person name="Dinkelacker I."/>
            <person name="Fulton L."/>
            <person name="Fulton R."/>
            <person name="Godfrey J."/>
            <person name="Minx P."/>
            <person name="Mitreva M."/>
            <person name="Roeseler W."/>
            <person name="Tian H."/>
            <person name="Witte H."/>
            <person name="Yang S.P."/>
            <person name="Wilson R.K."/>
            <person name="Sommer R.J."/>
        </authorList>
    </citation>
    <scope>NUCLEOTIDE SEQUENCE [LARGE SCALE GENOMIC DNA]</scope>
    <source>
        <strain evidence="8">PS312</strain>
    </source>
</reference>
<dbReference type="GO" id="GO:0043005">
    <property type="term" value="C:neuron projection"/>
    <property type="evidence" value="ECO:0000318"/>
    <property type="project" value="GO_Central"/>
</dbReference>
<evidence type="ECO:0000313" key="8">
    <source>
        <dbReference type="Proteomes" id="UP000005239"/>
    </source>
</evidence>
<dbReference type="GO" id="GO:1904315">
    <property type="term" value="F:transmitter-gated monoatomic ion channel activity involved in regulation of postsynaptic membrane potential"/>
    <property type="evidence" value="ECO:0000318"/>
    <property type="project" value="GO_Central"/>
</dbReference>
<keyword evidence="4 5" id="KW-0472">Membrane</keyword>
<feature type="domain" description="Neurotransmitter-gated ion-channel ligand-binding" evidence="6">
    <location>
        <begin position="797"/>
        <end position="972"/>
    </location>
</feature>
<name>A0A8R1UBS8_PRIPA</name>
<dbReference type="EnsemblMetazoa" id="PPA18452.1">
    <property type="protein sequence ID" value="PPA18452.1"/>
    <property type="gene ID" value="WBGene00108006"/>
</dbReference>
<dbReference type="FunFam" id="1.20.58.390:FF:000217">
    <property type="entry name" value="Uncharacterized protein"/>
    <property type="match status" value="2"/>
</dbReference>
<feature type="transmembrane region" description="Helical" evidence="5">
    <location>
        <begin position="613"/>
        <end position="635"/>
    </location>
</feature>
<dbReference type="SUPFAM" id="SSF90112">
    <property type="entry name" value="Neurotransmitter-gated ion-channel transmembrane pore"/>
    <property type="match status" value="3"/>
</dbReference>
<feature type="transmembrane region" description="Helical" evidence="5">
    <location>
        <begin position="1339"/>
        <end position="1361"/>
    </location>
</feature>
<evidence type="ECO:0000256" key="1">
    <source>
        <dbReference type="ARBA" id="ARBA00004141"/>
    </source>
</evidence>
<feature type="domain" description="Neurotransmitter-gated ion-channel ligand-binding" evidence="6">
    <location>
        <begin position="93"/>
        <end position="284"/>
    </location>
</feature>
<feature type="transmembrane region" description="Helical" evidence="5">
    <location>
        <begin position="1065"/>
        <end position="1084"/>
    </location>
</feature>
<dbReference type="FunFam" id="2.70.170.10:FF:000135">
    <property type="entry name" value="Uncharacterized protein"/>
    <property type="match status" value="1"/>
</dbReference>
<feature type="transmembrane region" description="Helical" evidence="5">
    <location>
        <begin position="1367"/>
        <end position="1390"/>
    </location>
</feature>
<dbReference type="CDD" id="cd18989">
    <property type="entry name" value="LGIC_ECD_cation"/>
    <property type="match status" value="4"/>
</dbReference>
<feature type="domain" description="Neurotransmitter-gated ion-channel ligand-binding" evidence="6">
    <location>
        <begin position="1177"/>
        <end position="1318"/>
    </location>
</feature>
<feature type="transmembrane region" description="Helical" evidence="5">
    <location>
        <begin position="1730"/>
        <end position="1753"/>
    </location>
</feature>
<feature type="transmembrane region" description="Helical" evidence="5">
    <location>
        <begin position="302"/>
        <end position="326"/>
    </location>
</feature>
<evidence type="ECO:0000259" key="6">
    <source>
        <dbReference type="Pfam" id="PF02931"/>
    </source>
</evidence>
<dbReference type="InterPro" id="IPR018000">
    <property type="entry name" value="Neurotransmitter_ion_chnl_CS"/>
</dbReference>
<protein>
    <recommendedName>
        <fullName evidence="6">Neurotransmitter-gated ion-channel ligand-binding domain-containing protein</fullName>
    </recommendedName>
</protein>
<dbReference type="SUPFAM" id="SSF63712">
    <property type="entry name" value="Nicotinic receptor ligand binding domain-like"/>
    <property type="match status" value="4"/>
</dbReference>
<feature type="transmembrane region" description="Helical" evidence="5">
    <location>
        <begin position="1402"/>
        <end position="1424"/>
    </location>
</feature>
<dbReference type="GO" id="GO:0034220">
    <property type="term" value="P:monoatomic ion transmembrane transport"/>
    <property type="evidence" value="ECO:0000318"/>
    <property type="project" value="GO_Central"/>
</dbReference>
<evidence type="ECO:0000256" key="5">
    <source>
        <dbReference type="SAM" id="Phobius"/>
    </source>
</evidence>
<dbReference type="InterPro" id="IPR006201">
    <property type="entry name" value="Neur_channel"/>
</dbReference>
<feature type="transmembrane region" description="Helical" evidence="5">
    <location>
        <begin position="1523"/>
        <end position="1543"/>
    </location>
</feature>
<feature type="domain" description="Neurotransmitter-gated ion-channel ligand-binding" evidence="6">
    <location>
        <begin position="426"/>
        <end position="580"/>
    </location>
</feature>
<dbReference type="GO" id="GO:1902495">
    <property type="term" value="C:transmembrane transporter complex"/>
    <property type="evidence" value="ECO:0000318"/>
    <property type="project" value="GO_Central"/>
</dbReference>
<accession>A0A8R1UBS8</accession>
<dbReference type="GO" id="GO:0042391">
    <property type="term" value="P:regulation of membrane potential"/>
    <property type="evidence" value="ECO:0000318"/>
    <property type="project" value="GO_Central"/>
</dbReference>
<feature type="transmembrane region" description="Helical" evidence="5">
    <location>
        <begin position="1002"/>
        <end position="1024"/>
    </location>
</feature>
<comment type="subcellular location">
    <subcellularLocation>
        <location evidence="1">Membrane</location>
        <topology evidence="1">Multi-pass membrane protein</topology>
    </subcellularLocation>
</comment>
<dbReference type="InterPro" id="IPR036719">
    <property type="entry name" value="Neuro-gated_channel_TM_sf"/>
</dbReference>
<dbReference type="InterPro" id="IPR036734">
    <property type="entry name" value="Neur_chan_lig-bd_sf"/>
</dbReference>
<dbReference type="InterPro" id="IPR038050">
    <property type="entry name" value="Neuro_actylchol_rec"/>
</dbReference>
<dbReference type="InterPro" id="IPR006202">
    <property type="entry name" value="Neur_chan_lig-bd"/>
</dbReference>
<feature type="transmembrane region" description="Helical" evidence="5">
    <location>
        <begin position="641"/>
        <end position="664"/>
    </location>
</feature>
<feature type="transmembrane region" description="Helical" evidence="5">
    <location>
        <begin position="1137"/>
        <end position="1159"/>
    </location>
</feature>